<protein>
    <submittedName>
        <fullName evidence="3">Uncharacterized protein</fullName>
    </submittedName>
</protein>
<evidence type="ECO:0000256" key="1">
    <source>
        <dbReference type="SAM" id="MobiDB-lite"/>
    </source>
</evidence>
<proteinExistence type="predicted"/>
<reference evidence="4" key="1">
    <citation type="journal article" date="2008" name="Nat. Genet.">
        <title>The Pristionchus pacificus genome provides a unique perspective on nematode lifestyle and parasitism.</title>
        <authorList>
            <person name="Dieterich C."/>
            <person name="Clifton S.W."/>
            <person name="Schuster L.N."/>
            <person name="Chinwalla A."/>
            <person name="Delehaunty K."/>
            <person name="Dinkelacker I."/>
            <person name="Fulton L."/>
            <person name="Fulton R."/>
            <person name="Godfrey J."/>
            <person name="Minx P."/>
            <person name="Mitreva M."/>
            <person name="Roeseler W."/>
            <person name="Tian H."/>
            <person name="Witte H."/>
            <person name="Yang S.P."/>
            <person name="Wilson R.K."/>
            <person name="Sommer R.J."/>
        </authorList>
    </citation>
    <scope>NUCLEOTIDE SEQUENCE [LARGE SCALE GENOMIC DNA]</scope>
    <source>
        <strain evidence="4">PS312</strain>
    </source>
</reference>
<dbReference type="EnsemblMetazoa" id="PPA14083.1">
    <property type="protein sequence ID" value="PPA14083.1"/>
    <property type="gene ID" value="WBGene00103637"/>
</dbReference>
<keyword evidence="2" id="KW-0732">Signal</keyword>
<organism evidence="3 4">
    <name type="scientific">Pristionchus pacificus</name>
    <name type="common">Parasitic nematode worm</name>
    <dbReference type="NCBI Taxonomy" id="54126"/>
    <lineage>
        <taxon>Eukaryota</taxon>
        <taxon>Metazoa</taxon>
        <taxon>Ecdysozoa</taxon>
        <taxon>Nematoda</taxon>
        <taxon>Chromadorea</taxon>
        <taxon>Rhabditida</taxon>
        <taxon>Rhabditina</taxon>
        <taxon>Diplogasteromorpha</taxon>
        <taxon>Diplogasteroidea</taxon>
        <taxon>Neodiplogasteridae</taxon>
        <taxon>Pristionchus</taxon>
    </lineage>
</organism>
<feature type="compositionally biased region" description="Basic and acidic residues" evidence="1">
    <location>
        <begin position="180"/>
        <end position="193"/>
    </location>
</feature>
<feature type="chain" id="PRO_5043893154" evidence="2">
    <location>
        <begin position="22"/>
        <end position="288"/>
    </location>
</feature>
<keyword evidence="4" id="KW-1185">Reference proteome</keyword>
<evidence type="ECO:0000313" key="3">
    <source>
        <dbReference type="EnsemblMetazoa" id="PPA14083.1"/>
    </source>
</evidence>
<sequence length="288" mass="32535">MSLPILCPALSVIISISVISAIMEGLGKDSRSKGNLKARRTVHHRSGTFNGPDVISKKQIGSQKTPFSSTTSDPFGVNDFNVTYSLNKQKRWEAVDRPADVMQKKLDVEKLSFISTSVPRTSGRLLPIDSIPLDMENLNKCGGGVVRFVTCVNGEVTDRKSKKKAYFKSLLEQPGPGPQPREKKQLRQEEKNRKRIERSMKGISNENLNVTETEKIDPEIQYTAMTLYHQRSSEAESMWRKHQSVFHANAKKASARNCRLGENIYESDSYQDALEDELERKYSKLLIN</sequence>
<accession>A0A2A6CRH0</accession>
<reference evidence="3" key="2">
    <citation type="submission" date="2022-06" db="UniProtKB">
        <authorList>
            <consortium name="EnsemblMetazoa"/>
        </authorList>
    </citation>
    <scope>IDENTIFICATION</scope>
    <source>
        <strain evidence="3">PS312</strain>
    </source>
</reference>
<accession>A0A8R1U9W5</accession>
<evidence type="ECO:0000313" key="4">
    <source>
        <dbReference type="Proteomes" id="UP000005239"/>
    </source>
</evidence>
<dbReference type="Proteomes" id="UP000005239">
    <property type="component" value="Unassembled WGS sequence"/>
</dbReference>
<feature type="region of interest" description="Disordered" evidence="1">
    <location>
        <begin position="170"/>
        <end position="193"/>
    </location>
</feature>
<name>A0A2A6CRH0_PRIPA</name>
<feature type="signal peptide" evidence="2">
    <location>
        <begin position="1"/>
        <end position="21"/>
    </location>
</feature>
<evidence type="ECO:0000256" key="2">
    <source>
        <dbReference type="SAM" id="SignalP"/>
    </source>
</evidence>
<dbReference type="AlphaFoldDB" id="A0A2A6CRH0"/>
<gene>
    <name evidence="3" type="primary">WBGene00103637</name>
</gene>